<sequence>MYPEPEYSQMKVAAVVCFYIVAALVMIFVNKAVLNRTPDLPFEVPALDRSTAFKMLPFLLVGFTGLVFNTLCLANVDSSFFQIARGLLLPFTILISSLFTRVVPRLSLVISALIVTSGFFVGVAPSFMAYYWKSIANADSTPLLALLYGLISCIVLSLHAVLSKVLTSSLKHVSVVALCYWGNLGMSIFLIPLVIFNGELVVLQRRWASPEDEWTTFVVGSAITGIFGFLLGIANVLSIKVTSPISHMFSAAAKSVIQMLLGAMFFGDVVTAFRIGAITLITGGTMFYTWSQGHMPQQKTAPKSQDVNLEEQREPLLGQEPNEKSGDVEEGRKERRQHN</sequence>
<dbReference type="PANTHER" id="PTHR11132">
    <property type="entry name" value="SOLUTE CARRIER FAMILY 35"/>
    <property type="match status" value="1"/>
</dbReference>
<dbReference type="InterPro" id="IPR004853">
    <property type="entry name" value="Sugar_P_trans_dom"/>
</dbReference>
<dbReference type="AlphaFoldDB" id="A0AAD7DSR2"/>
<evidence type="ECO:0000256" key="5">
    <source>
        <dbReference type="SAM" id="MobiDB-lite"/>
    </source>
</evidence>
<feature type="region of interest" description="Disordered" evidence="5">
    <location>
        <begin position="297"/>
        <end position="339"/>
    </location>
</feature>
<name>A0AAD7DSR2_9AGAR</name>
<keyword evidence="3 6" id="KW-1133">Transmembrane helix</keyword>
<keyword evidence="2 6" id="KW-0812">Transmembrane</keyword>
<feature type="transmembrane region" description="Helical" evidence="6">
    <location>
        <begin position="216"/>
        <end position="237"/>
    </location>
</feature>
<evidence type="ECO:0000256" key="6">
    <source>
        <dbReference type="SAM" id="Phobius"/>
    </source>
</evidence>
<protein>
    <recommendedName>
        <fullName evidence="7">Sugar phosphate transporter domain-containing protein</fullName>
    </recommendedName>
</protein>
<evidence type="ECO:0000256" key="4">
    <source>
        <dbReference type="ARBA" id="ARBA00023136"/>
    </source>
</evidence>
<evidence type="ECO:0000313" key="9">
    <source>
        <dbReference type="Proteomes" id="UP001215598"/>
    </source>
</evidence>
<evidence type="ECO:0000256" key="3">
    <source>
        <dbReference type="ARBA" id="ARBA00022989"/>
    </source>
</evidence>
<feature type="transmembrane region" description="Helical" evidence="6">
    <location>
        <begin position="106"/>
        <end position="131"/>
    </location>
</feature>
<feature type="transmembrane region" description="Helical" evidence="6">
    <location>
        <begin position="143"/>
        <end position="162"/>
    </location>
</feature>
<feature type="compositionally biased region" description="Polar residues" evidence="5">
    <location>
        <begin position="297"/>
        <end position="307"/>
    </location>
</feature>
<reference evidence="8" key="1">
    <citation type="submission" date="2023-03" db="EMBL/GenBank/DDBJ databases">
        <title>Massive genome expansion in bonnet fungi (Mycena s.s.) driven by repeated elements and novel gene families across ecological guilds.</title>
        <authorList>
            <consortium name="Lawrence Berkeley National Laboratory"/>
            <person name="Harder C.B."/>
            <person name="Miyauchi S."/>
            <person name="Viragh M."/>
            <person name="Kuo A."/>
            <person name="Thoen E."/>
            <person name="Andreopoulos B."/>
            <person name="Lu D."/>
            <person name="Skrede I."/>
            <person name="Drula E."/>
            <person name="Henrissat B."/>
            <person name="Morin E."/>
            <person name="Kohler A."/>
            <person name="Barry K."/>
            <person name="LaButti K."/>
            <person name="Morin E."/>
            <person name="Salamov A."/>
            <person name="Lipzen A."/>
            <person name="Mereny Z."/>
            <person name="Hegedus B."/>
            <person name="Baldrian P."/>
            <person name="Stursova M."/>
            <person name="Weitz H."/>
            <person name="Taylor A."/>
            <person name="Grigoriev I.V."/>
            <person name="Nagy L.G."/>
            <person name="Martin F."/>
            <person name="Kauserud H."/>
        </authorList>
    </citation>
    <scope>NUCLEOTIDE SEQUENCE</scope>
    <source>
        <strain evidence="8">CBHHK182m</strain>
    </source>
</reference>
<dbReference type="InterPro" id="IPR050186">
    <property type="entry name" value="TPT_transporter"/>
</dbReference>
<evidence type="ECO:0000259" key="7">
    <source>
        <dbReference type="Pfam" id="PF03151"/>
    </source>
</evidence>
<dbReference type="Proteomes" id="UP001215598">
    <property type="component" value="Unassembled WGS sequence"/>
</dbReference>
<proteinExistence type="predicted"/>
<feature type="transmembrane region" description="Helical" evidence="6">
    <location>
        <begin position="272"/>
        <end position="290"/>
    </location>
</feature>
<feature type="transmembrane region" description="Helical" evidence="6">
    <location>
        <begin position="174"/>
        <end position="196"/>
    </location>
</feature>
<dbReference type="EMBL" id="JARKIB010000580">
    <property type="protein sequence ID" value="KAJ7698864.1"/>
    <property type="molecule type" value="Genomic_DNA"/>
</dbReference>
<feature type="transmembrane region" description="Helical" evidence="6">
    <location>
        <begin position="55"/>
        <end position="76"/>
    </location>
</feature>
<evidence type="ECO:0000256" key="2">
    <source>
        <dbReference type="ARBA" id="ARBA00022692"/>
    </source>
</evidence>
<feature type="compositionally biased region" description="Basic and acidic residues" evidence="5">
    <location>
        <begin position="321"/>
        <end position="333"/>
    </location>
</feature>
<evidence type="ECO:0000256" key="1">
    <source>
        <dbReference type="ARBA" id="ARBA00004141"/>
    </source>
</evidence>
<keyword evidence="9" id="KW-1185">Reference proteome</keyword>
<evidence type="ECO:0000313" key="8">
    <source>
        <dbReference type="EMBL" id="KAJ7698864.1"/>
    </source>
</evidence>
<feature type="transmembrane region" description="Helical" evidence="6">
    <location>
        <begin position="12"/>
        <end position="34"/>
    </location>
</feature>
<feature type="transmembrane region" description="Helical" evidence="6">
    <location>
        <begin position="82"/>
        <end position="99"/>
    </location>
</feature>
<dbReference type="GO" id="GO:0016020">
    <property type="term" value="C:membrane"/>
    <property type="evidence" value="ECO:0007669"/>
    <property type="project" value="UniProtKB-SubCell"/>
</dbReference>
<organism evidence="8 9">
    <name type="scientific">Mycena metata</name>
    <dbReference type="NCBI Taxonomy" id="1033252"/>
    <lineage>
        <taxon>Eukaryota</taxon>
        <taxon>Fungi</taxon>
        <taxon>Dikarya</taxon>
        <taxon>Basidiomycota</taxon>
        <taxon>Agaricomycotina</taxon>
        <taxon>Agaricomycetes</taxon>
        <taxon>Agaricomycetidae</taxon>
        <taxon>Agaricales</taxon>
        <taxon>Marasmiineae</taxon>
        <taxon>Mycenaceae</taxon>
        <taxon>Mycena</taxon>
    </lineage>
</organism>
<dbReference type="Pfam" id="PF03151">
    <property type="entry name" value="TPT"/>
    <property type="match status" value="1"/>
</dbReference>
<comment type="subcellular location">
    <subcellularLocation>
        <location evidence="1">Membrane</location>
        <topology evidence="1">Multi-pass membrane protein</topology>
    </subcellularLocation>
</comment>
<accession>A0AAD7DSR2</accession>
<comment type="caution">
    <text evidence="8">The sequence shown here is derived from an EMBL/GenBank/DDBJ whole genome shotgun (WGS) entry which is preliminary data.</text>
</comment>
<gene>
    <name evidence="8" type="ORF">B0H16DRAFT_1836955</name>
</gene>
<feature type="domain" description="Sugar phosphate transporter" evidence="7">
    <location>
        <begin position="36"/>
        <end position="288"/>
    </location>
</feature>
<keyword evidence="4 6" id="KW-0472">Membrane</keyword>